<keyword evidence="1" id="KW-0560">Oxidoreductase</keyword>
<evidence type="ECO:0000259" key="3">
    <source>
        <dbReference type="Pfam" id="PF08028"/>
    </source>
</evidence>
<reference evidence="5" key="1">
    <citation type="journal article" date="2019" name="Int. J. Syst. Evol. Microbiol.">
        <title>The Global Catalogue of Microorganisms (GCM) 10K type strain sequencing project: providing services to taxonomists for standard genome sequencing and annotation.</title>
        <authorList>
            <consortium name="The Broad Institute Genomics Platform"/>
            <consortium name="The Broad Institute Genome Sequencing Center for Infectious Disease"/>
            <person name="Wu L."/>
            <person name="Ma J."/>
        </authorList>
    </citation>
    <scope>NUCLEOTIDE SEQUENCE [LARGE SCALE GENOMIC DNA]</scope>
    <source>
        <strain evidence="5">JCM 17021</strain>
    </source>
</reference>
<keyword evidence="5" id="KW-1185">Reference proteome</keyword>
<dbReference type="InterPro" id="IPR013786">
    <property type="entry name" value="AcylCoA_DH/ox_N"/>
</dbReference>
<dbReference type="InterPro" id="IPR046373">
    <property type="entry name" value="Acyl-CoA_Oxase/DH_mid-dom_sf"/>
</dbReference>
<organism evidence="4 5">
    <name type="scientific">Leifsonia kafniensis</name>
    <dbReference type="NCBI Taxonomy" id="475957"/>
    <lineage>
        <taxon>Bacteria</taxon>
        <taxon>Bacillati</taxon>
        <taxon>Actinomycetota</taxon>
        <taxon>Actinomycetes</taxon>
        <taxon>Micrococcales</taxon>
        <taxon>Microbacteriaceae</taxon>
        <taxon>Leifsonia</taxon>
    </lineage>
</organism>
<dbReference type="InterPro" id="IPR013107">
    <property type="entry name" value="Acyl-CoA_DH_C"/>
</dbReference>
<dbReference type="Proteomes" id="UP001501803">
    <property type="component" value="Unassembled WGS sequence"/>
</dbReference>
<dbReference type="Pfam" id="PF08028">
    <property type="entry name" value="Acyl-CoA_dh_2"/>
    <property type="match status" value="1"/>
</dbReference>
<dbReference type="EMBL" id="BAABCN010000007">
    <property type="protein sequence ID" value="GAA3882246.1"/>
    <property type="molecule type" value="Genomic_DNA"/>
</dbReference>
<evidence type="ECO:0000313" key="4">
    <source>
        <dbReference type="EMBL" id="GAA3882246.1"/>
    </source>
</evidence>
<dbReference type="InterPro" id="IPR036250">
    <property type="entry name" value="AcylCo_DH-like_C"/>
</dbReference>
<dbReference type="PIRSF" id="PIRSF016578">
    <property type="entry name" value="HsaA"/>
    <property type="match status" value="1"/>
</dbReference>
<evidence type="ECO:0000313" key="5">
    <source>
        <dbReference type="Proteomes" id="UP001501803"/>
    </source>
</evidence>
<evidence type="ECO:0000256" key="1">
    <source>
        <dbReference type="ARBA" id="ARBA00023002"/>
    </source>
</evidence>
<feature type="domain" description="Acyl-CoA dehydrogenase/oxidase N-terminal" evidence="2">
    <location>
        <begin position="39"/>
        <end position="111"/>
    </location>
</feature>
<dbReference type="Gene3D" id="1.10.540.10">
    <property type="entry name" value="Acyl-CoA dehydrogenase/oxidase, N-terminal domain"/>
    <property type="match status" value="1"/>
</dbReference>
<dbReference type="Gene3D" id="2.40.110.10">
    <property type="entry name" value="Butyryl-CoA Dehydrogenase, subunit A, domain 2"/>
    <property type="match status" value="1"/>
</dbReference>
<evidence type="ECO:0000259" key="2">
    <source>
        <dbReference type="Pfam" id="PF02771"/>
    </source>
</evidence>
<gene>
    <name evidence="4" type="ORF">GCM10022381_25650</name>
</gene>
<dbReference type="Pfam" id="PF02771">
    <property type="entry name" value="Acyl-CoA_dh_N"/>
    <property type="match status" value="1"/>
</dbReference>
<comment type="caution">
    <text evidence="4">The sequence shown here is derived from an EMBL/GenBank/DDBJ whole genome shotgun (WGS) entry which is preliminary data.</text>
</comment>
<dbReference type="Gene3D" id="1.20.140.10">
    <property type="entry name" value="Butyryl-CoA Dehydrogenase, subunit A, domain 3"/>
    <property type="match status" value="1"/>
</dbReference>
<dbReference type="InterPro" id="IPR009100">
    <property type="entry name" value="AcylCoA_DH/oxidase_NM_dom_sf"/>
</dbReference>
<accession>A0ABP7KML9</accession>
<keyword evidence="4" id="KW-0503">Monooxygenase</keyword>
<dbReference type="GO" id="GO:0004497">
    <property type="term" value="F:monooxygenase activity"/>
    <property type="evidence" value="ECO:0007669"/>
    <property type="project" value="UniProtKB-KW"/>
</dbReference>
<dbReference type="RefSeq" id="WP_345067222.1">
    <property type="nucleotide sequence ID" value="NZ_BAABCN010000007.1"/>
</dbReference>
<proteinExistence type="predicted"/>
<dbReference type="InterPro" id="IPR037069">
    <property type="entry name" value="AcylCoA_DH/ox_N_sf"/>
</dbReference>
<sequence length="411" mass="44729">MAITTASLQAAPSADVPVLAVGRGERIDVHPVVEYLRPFIVAAQATADAERRIPESLIAELERVGVFRAFLPREVGGLELHPSDEMELLYELGRIDAATAWAALGQNGGMMLPAPDVIAELKAAAGGRWIISGSHSRVGRAVVDGDGYRIYGQWHFASGSPWATHLTAFVHVEDEHGDKIIDEETGETLLIDVVLPRDAVTLVNDWDGMGLRGTASGRFTVDGAYVHASHGVRMGIADETYQDRALYRHFYPAIDVAVNLGIAHGILDACMPHVDESSEYSRVQIAEAMAKIRAARSWAIETTEALYDNAFLGETPTTYQLTVDMWLAGIHAGRAAKDAATAAFEAAHTKSVVVGRGIERRYRDLLTVTQHEGYWMRQYSYLGQFIISGGKRLEGHPLLLPPSFYGIDPGA</sequence>
<dbReference type="SUPFAM" id="SSF47203">
    <property type="entry name" value="Acyl-CoA dehydrogenase C-terminal domain-like"/>
    <property type="match status" value="1"/>
</dbReference>
<name>A0ABP7KML9_9MICO</name>
<protein>
    <submittedName>
        <fullName evidence="4">Flavin-dependent monooxygenase</fullName>
    </submittedName>
</protein>
<feature type="domain" description="Acyl-CoA dehydrogenase C-terminal" evidence="3">
    <location>
        <begin position="257"/>
        <end position="373"/>
    </location>
</feature>
<dbReference type="SUPFAM" id="SSF56645">
    <property type="entry name" value="Acyl-CoA dehydrogenase NM domain-like"/>
    <property type="match status" value="1"/>
</dbReference>